<sequence length="160" mass="17951">MSDMTSATLVGRLGDRDSWRADDCSMAAALDIVGRRASLLLLREVFYGARRFDEFVRRAQLSEKITATRLRELVDEGILEKRPYHEPGQRAREEYHLTEKGEELLPVLLALLRWGDRWARPDGGRVGLTHIDCGAPIEVEVRCGKGHPVTAGDIQAALRS</sequence>
<gene>
    <name evidence="5" type="primary">yybR_2</name>
    <name evidence="5" type="ORF">MCHLDSM_03518</name>
</gene>
<dbReference type="PANTHER" id="PTHR33204:SF18">
    <property type="entry name" value="TRANSCRIPTIONAL REGULATORY PROTEIN"/>
    <property type="match status" value="1"/>
</dbReference>
<dbReference type="Pfam" id="PF01638">
    <property type="entry name" value="HxlR"/>
    <property type="match status" value="1"/>
</dbReference>
<evidence type="ECO:0000256" key="1">
    <source>
        <dbReference type="ARBA" id="ARBA00023015"/>
    </source>
</evidence>
<evidence type="ECO:0000313" key="5">
    <source>
        <dbReference type="EMBL" id="KMO75299.1"/>
    </source>
</evidence>
<dbReference type="SUPFAM" id="SSF46785">
    <property type="entry name" value="Winged helix' DNA-binding domain"/>
    <property type="match status" value="1"/>
</dbReference>
<protein>
    <submittedName>
        <fullName evidence="5">Putative HTH-type transcriptional regulator YybR</fullName>
    </submittedName>
</protein>
<keyword evidence="3" id="KW-0804">Transcription</keyword>
<dbReference type="AlphaFoldDB" id="A0A0J6VYU2"/>
<accession>A0A0J6VYU2</accession>
<proteinExistence type="predicted"/>
<dbReference type="SMR" id="A0A0J6VYU2"/>
<dbReference type="PATRIC" id="fig|37916.4.peg.3452"/>
<dbReference type="STRING" id="37916.MCHLDSM_03518"/>
<dbReference type="Gene3D" id="1.10.10.10">
    <property type="entry name" value="Winged helix-like DNA-binding domain superfamily/Winged helix DNA-binding domain"/>
    <property type="match status" value="1"/>
</dbReference>
<dbReference type="InterPro" id="IPR002577">
    <property type="entry name" value="HTH_HxlR"/>
</dbReference>
<dbReference type="InterPro" id="IPR036390">
    <property type="entry name" value="WH_DNA-bd_sf"/>
</dbReference>
<dbReference type="PANTHER" id="PTHR33204">
    <property type="entry name" value="TRANSCRIPTIONAL REGULATOR, MARR FAMILY"/>
    <property type="match status" value="1"/>
</dbReference>
<keyword evidence="6" id="KW-1185">Reference proteome</keyword>
<keyword evidence="1" id="KW-0805">Transcription regulation</keyword>
<organism evidence="5 6">
    <name type="scientific">Mycolicibacterium chlorophenolicum</name>
    <dbReference type="NCBI Taxonomy" id="37916"/>
    <lineage>
        <taxon>Bacteria</taxon>
        <taxon>Bacillati</taxon>
        <taxon>Actinomycetota</taxon>
        <taxon>Actinomycetes</taxon>
        <taxon>Mycobacteriales</taxon>
        <taxon>Mycobacteriaceae</taxon>
        <taxon>Mycolicibacterium</taxon>
    </lineage>
</organism>
<feature type="domain" description="HTH hxlR-type" evidence="4">
    <location>
        <begin position="24"/>
        <end position="123"/>
    </location>
</feature>
<evidence type="ECO:0000259" key="4">
    <source>
        <dbReference type="PROSITE" id="PS51118"/>
    </source>
</evidence>
<dbReference type="InterPro" id="IPR036388">
    <property type="entry name" value="WH-like_DNA-bd_sf"/>
</dbReference>
<reference evidence="5 6" key="1">
    <citation type="journal article" date="2015" name="Genome Biol. Evol.">
        <title>Characterization of Three Mycobacterium spp. with Potential Use in Bioremediation by Genome Sequencing and Comparative Genomics.</title>
        <authorList>
            <person name="Das S."/>
            <person name="Pettersson B.M."/>
            <person name="Behra P.R."/>
            <person name="Ramesh M."/>
            <person name="Dasgupta S."/>
            <person name="Bhattacharya A."/>
            <person name="Kirsebom L.A."/>
        </authorList>
    </citation>
    <scope>NUCLEOTIDE SEQUENCE [LARGE SCALE GENOMIC DNA]</scope>
    <source>
        <strain evidence="5 6">DSM 43826</strain>
    </source>
</reference>
<comment type="caution">
    <text evidence="5">The sequence shown here is derived from an EMBL/GenBank/DDBJ whole genome shotgun (WGS) entry which is preliminary data.</text>
</comment>
<dbReference type="PROSITE" id="PS51118">
    <property type="entry name" value="HTH_HXLR"/>
    <property type="match status" value="1"/>
</dbReference>
<evidence type="ECO:0000313" key="6">
    <source>
        <dbReference type="Proteomes" id="UP000036513"/>
    </source>
</evidence>
<dbReference type="GO" id="GO:0003677">
    <property type="term" value="F:DNA binding"/>
    <property type="evidence" value="ECO:0007669"/>
    <property type="project" value="UniProtKB-KW"/>
</dbReference>
<name>A0A0J6VYU2_9MYCO</name>
<dbReference type="Proteomes" id="UP000036513">
    <property type="component" value="Unassembled WGS sequence"/>
</dbReference>
<keyword evidence="2" id="KW-0238">DNA-binding</keyword>
<dbReference type="EMBL" id="JYNL01000030">
    <property type="protein sequence ID" value="KMO75299.1"/>
    <property type="molecule type" value="Genomic_DNA"/>
</dbReference>
<evidence type="ECO:0000256" key="3">
    <source>
        <dbReference type="ARBA" id="ARBA00023163"/>
    </source>
</evidence>
<evidence type="ECO:0000256" key="2">
    <source>
        <dbReference type="ARBA" id="ARBA00023125"/>
    </source>
</evidence>